<dbReference type="Proteomes" id="UP000724584">
    <property type="component" value="Unassembled WGS sequence"/>
</dbReference>
<protein>
    <submittedName>
        <fullName evidence="1">Increased loss of mitochondrial DNA protein 1</fullName>
    </submittedName>
</protein>
<evidence type="ECO:0000313" key="2">
    <source>
        <dbReference type="Proteomes" id="UP000724584"/>
    </source>
</evidence>
<name>A0ACB7NZF4_9PEZI</name>
<dbReference type="EMBL" id="JAGIZQ010000006">
    <property type="protein sequence ID" value="KAH6623763.1"/>
    <property type="molecule type" value="Genomic_DNA"/>
</dbReference>
<sequence length="217" mass="23990">MALISAKTILTSLCFFHITLGFFFLTNPNTVADQPMVQLLGESMGLPDSRSFETPSPALGFLAVILAFLGITDLVTLSLPDEICLVHYWGMQAPLRLTLTFLLSTYSFFFSASSPLFYSSPAPGSPNTSTSPGTGSSHSSSNRFQHPSVHRAANNPGYTPSSWGGDVLKNRVFFTFMFVETMSWFWVWVTLQEERRELLTKKARRRSSSGAGAGYQY</sequence>
<gene>
    <name evidence="1" type="ORF">F5144DRAFT_615464</name>
</gene>
<reference evidence="1 2" key="1">
    <citation type="journal article" date="2021" name="Nat. Commun.">
        <title>Genetic determinants of endophytism in the Arabidopsis root mycobiome.</title>
        <authorList>
            <person name="Mesny F."/>
            <person name="Miyauchi S."/>
            <person name="Thiergart T."/>
            <person name="Pickel B."/>
            <person name="Atanasova L."/>
            <person name="Karlsson M."/>
            <person name="Huettel B."/>
            <person name="Barry K.W."/>
            <person name="Haridas S."/>
            <person name="Chen C."/>
            <person name="Bauer D."/>
            <person name="Andreopoulos W."/>
            <person name="Pangilinan J."/>
            <person name="LaButti K."/>
            <person name="Riley R."/>
            <person name="Lipzen A."/>
            <person name="Clum A."/>
            <person name="Drula E."/>
            <person name="Henrissat B."/>
            <person name="Kohler A."/>
            <person name="Grigoriev I.V."/>
            <person name="Martin F.M."/>
            <person name="Hacquard S."/>
        </authorList>
    </citation>
    <scope>NUCLEOTIDE SEQUENCE [LARGE SCALE GENOMIC DNA]</scope>
    <source>
        <strain evidence="1 2">MPI-SDFR-AT-0079</strain>
    </source>
</reference>
<proteinExistence type="predicted"/>
<comment type="caution">
    <text evidence="1">The sequence shown here is derived from an EMBL/GenBank/DDBJ whole genome shotgun (WGS) entry which is preliminary data.</text>
</comment>
<keyword evidence="2" id="KW-1185">Reference proteome</keyword>
<organism evidence="1 2">
    <name type="scientific">Chaetomium tenue</name>
    <dbReference type="NCBI Taxonomy" id="1854479"/>
    <lineage>
        <taxon>Eukaryota</taxon>
        <taxon>Fungi</taxon>
        <taxon>Dikarya</taxon>
        <taxon>Ascomycota</taxon>
        <taxon>Pezizomycotina</taxon>
        <taxon>Sordariomycetes</taxon>
        <taxon>Sordariomycetidae</taxon>
        <taxon>Sordariales</taxon>
        <taxon>Chaetomiaceae</taxon>
        <taxon>Chaetomium</taxon>
    </lineage>
</organism>
<accession>A0ACB7NZF4</accession>
<evidence type="ECO:0000313" key="1">
    <source>
        <dbReference type="EMBL" id="KAH6623763.1"/>
    </source>
</evidence>